<organism evidence="2 3">
    <name type="scientific">Azospira restricta</name>
    <dbReference type="NCBI Taxonomy" id="404405"/>
    <lineage>
        <taxon>Bacteria</taxon>
        <taxon>Pseudomonadati</taxon>
        <taxon>Pseudomonadota</taxon>
        <taxon>Betaproteobacteria</taxon>
        <taxon>Rhodocyclales</taxon>
        <taxon>Rhodocyclaceae</taxon>
        <taxon>Azospira</taxon>
    </lineage>
</organism>
<dbReference type="KEGG" id="ares:IWH25_16810"/>
<sequence>MRCALGALLVGAALAGCNTAQGVKKDVQRGGEVAGEAIQKGGEAVEKAMHKAGEVVGEGMKKGGEAVQKVTE</sequence>
<evidence type="ECO:0000313" key="3">
    <source>
        <dbReference type="Proteomes" id="UP000663444"/>
    </source>
</evidence>
<evidence type="ECO:0000313" key="2">
    <source>
        <dbReference type="EMBL" id="QRJ65782.1"/>
    </source>
</evidence>
<keyword evidence="3" id="KW-1185">Reference proteome</keyword>
<dbReference type="EMBL" id="CP064781">
    <property type="protein sequence ID" value="QRJ65782.1"/>
    <property type="molecule type" value="Genomic_DNA"/>
</dbReference>
<dbReference type="AlphaFoldDB" id="A0A974SSR1"/>
<keyword evidence="1" id="KW-0732">Signal</keyword>
<feature type="chain" id="PRO_5038007345" evidence="1">
    <location>
        <begin position="16"/>
        <end position="72"/>
    </location>
</feature>
<protein>
    <submittedName>
        <fullName evidence="2">Entericidin EcnAB</fullName>
    </submittedName>
</protein>
<dbReference type="Proteomes" id="UP000663444">
    <property type="component" value="Chromosome"/>
</dbReference>
<proteinExistence type="predicted"/>
<name>A0A974SSR1_9RHOO</name>
<reference evidence="2" key="1">
    <citation type="submission" date="2020-11" db="EMBL/GenBank/DDBJ databases">
        <title>Azospira restricta DSM 18626 genome sequence.</title>
        <authorList>
            <person name="Moe W.M."/>
        </authorList>
    </citation>
    <scope>NUCLEOTIDE SEQUENCE</scope>
    <source>
        <strain evidence="2">DSM 18626</strain>
    </source>
</reference>
<accession>A0A974SSR1</accession>
<gene>
    <name evidence="2" type="ORF">IWH25_16810</name>
</gene>
<dbReference type="PROSITE" id="PS51257">
    <property type="entry name" value="PROKAR_LIPOPROTEIN"/>
    <property type="match status" value="1"/>
</dbReference>
<feature type="signal peptide" evidence="1">
    <location>
        <begin position="1"/>
        <end position="15"/>
    </location>
</feature>
<evidence type="ECO:0000256" key="1">
    <source>
        <dbReference type="SAM" id="SignalP"/>
    </source>
</evidence>